<evidence type="ECO:0008006" key="3">
    <source>
        <dbReference type="Google" id="ProtNLM"/>
    </source>
</evidence>
<name>A0ABU0AQF4_9BACI</name>
<proteinExistence type="predicted"/>
<gene>
    <name evidence="1" type="ORF">J2S17_005443</name>
</gene>
<sequence>MNENQVKWLEDIIIACLITQPNILSSKDGRSLSFTIEERKERVLLDYIDRYQLNSNLYYDQQNHQCEIRPSIMLERILKEWLMNDLVTYLNPKHLRINTYLLWISLFGMKARNGVMLQTTLGIEQQYTLSVLFKEQFQIDLLQGGYFRIIPFSPILFKAIQLNRSIEEIMELSYMLPNKEKDSIKLLISEWEDERANYAY</sequence>
<organism evidence="1 2">
    <name type="scientific">Cytobacillus purgationiresistens</name>
    <dbReference type="NCBI Taxonomy" id="863449"/>
    <lineage>
        <taxon>Bacteria</taxon>
        <taxon>Bacillati</taxon>
        <taxon>Bacillota</taxon>
        <taxon>Bacilli</taxon>
        <taxon>Bacillales</taxon>
        <taxon>Bacillaceae</taxon>
        <taxon>Cytobacillus</taxon>
    </lineage>
</organism>
<dbReference type="EMBL" id="JAUSUB010000041">
    <property type="protein sequence ID" value="MDQ0273511.1"/>
    <property type="molecule type" value="Genomic_DNA"/>
</dbReference>
<evidence type="ECO:0000313" key="1">
    <source>
        <dbReference type="EMBL" id="MDQ0273511.1"/>
    </source>
</evidence>
<keyword evidence="2" id="KW-1185">Reference proteome</keyword>
<dbReference type="RefSeq" id="WP_307479722.1">
    <property type="nucleotide sequence ID" value="NZ_JAUSUB010000041.1"/>
</dbReference>
<reference evidence="1 2" key="1">
    <citation type="submission" date="2023-07" db="EMBL/GenBank/DDBJ databases">
        <title>Genomic Encyclopedia of Type Strains, Phase IV (KMG-IV): sequencing the most valuable type-strain genomes for metagenomic binning, comparative biology and taxonomic classification.</title>
        <authorList>
            <person name="Goeker M."/>
        </authorList>
    </citation>
    <scope>NUCLEOTIDE SEQUENCE [LARGE SCALE GENOMIC DNA]</scope>
    <source>
        <strain evidence="1 2">DSM 23494</strain>
    </source>
</reference>
<comment type="caution">
    <text evidence="1">The sequence shown here is derived from an EMBL/GenBank/DDBJ whole genome shotgun (WGS) entry which is preliminary data.</text>
</comment>
<evidence type="ECO:0000313" key="2">
    <source>
        <dbReference type="Proteomes" id="UP001238088"/>
    </source>
</evidence>
<accession>A0ABU0AQF4</accession>
<protein>
    <recommendedName>
        <fullName evidence="3">DUF4194 domain-containing protein</fullName>
    </recommendedName>
</protein>
<dbReference type="Proteomes" id="UP001238088">
    <property type="component" value="Unassembled WGS sequence"/>
</dbReference>